<evidence type="ECO:0000256" key="1">
    <source>
        <dbReference type="SAM" id="Phobius"/>
    </source>
</evidence>
<keyword evidence="1" id="KW-0812">Transmembrane</keyword>
<protein>
    <submittedName>
        <fullName evidence="2">Uncharacterized protein</fullName>
    </submittedName>
</protein>
<dbReference type="RefSeq" id="WP_158204481.1">
    <property type="nucleotide sequence ID" value="NZ_WSZK01000015.1"/>
</dbReference>
<proteinExistence type="predicted"/>
<reference evidence="2 3" key="1">
    <citation type="submission" date="2019-12" db="EMBL/GenBank/DDBJ databases">
        <title>Halocatena pleomorpha gen. nov. sp. nov., an extremely halophilic archaeon of family Halobacteriaceae isolated from saltpan soil.</title>
        <authorList>
            <person name="Pal Y."/>
            <person name="Verma A."/>
            <person name="Krishnamurthi S."/>
            <person name="Kumar P."/>
        </authorList>
    </citation>
    <scope>NUCLEOTIDE SEQUENCE [LARGE SCALE GENOMIC DNA]</scope>
    <source>
        <strain evidence="2 3">JCM 16495</strain>
    </source>
</reference>
<evidence type="ECO:0000313" key="3">
    <source>
        <dbReference type="Proteomes" id="UP000451471"/>
    </source>
</evidence>
<evidence type="ECO:0000313" key="2">
    <source>
        <dbReference type="EMBL" id="MWG34843.1"/>
    </source>
</evidence>
<organism evidence="2 3">
    <name type="scientific">Halomarina oriensis</name>
    <dbReference type="NCBI Taxonomy" id="671145"/>
    <lineage>
        <taxon>Archaea</taxon>
        <taxon>Methanobacteriati</taxon>
        <taxon>Methanobacteriota</taxon>
        <taxon>Stenosarchaea group</taxon>
        <taxon>Halobacteria</taxon>
        <taxon>Halobacteriales</taxon>
        <taxon>Natronomonadaceae</taxon>
        <taxon>Halomarina</taxon>
    </lineage>
</organism>
<keyword evidence="3" id="KW-1185">Reference proteome</keyword>
<dbReference type="EMBL" id="WSZK01000015">
    <property type="protein sequence ID" value="MWG34843.1"/>
    <property type="molecule type" value="Genomic_DNA"/>
</dbReference>
<feature type="transmembrane region" description="Helical" evidence="1">
    <location>
        <begin position="27"/>
        <end position="46"/>
    </location>
</feature>
<dbReference type="AlphaFoldDB" id="A0A6B0GQA6"/>
<dbReference type="Proteomes" id="UP000451471">
    <property type="component" value="Unassembled WGS sequence"/>
</dbReference>
<keyword evidence="1" id="KW-1133">Transmembrane helix</keyword>
<keyword evidence="1" id="KW-0472">Membrane</keyword>
<accession>A0A6B0GQA6</accession>
<name>A0A6B0GQA6_9EURY</name>
<sequence length="47" mass="4709">MSTNLFVSIAVAGALTCIIGGGLFEDAYAWTAGGLALVIGFIGVFLS</sequence>
<comment type="caution">
    <text evidence="2">The sequence shown here is derived from an EMBL/GenBank/DDBJ whole genome shotgun (WGS) entry which is preliminary data.</text>
</comment>
<gene>
    <name evidence="2" type="ORF">GQS65_10115</name>
</gene>